<dbReference type="InterPro" id="IPR010819">
    <property type="entry name" value="AGE/CE"/>
</dbReference>
<name>A0A0P9DFV3_9CHLR</name>
<evidence type="ECO:0000256" key="1">
    <source>
        <dbReference type="ARBA" id="ARBA00008558"/>
    </source>
</evidence>
<gene>
    <name evidence="3" type="ORF">SE17_17305</name>
</gene>
<protein>
    <recommendedName>
        <fullName evidence="5">N-acyl-D-glucosamine 2-epimerase</fullName>
    </recommendedName>
</protein>
<dbReference type="InterPro" id="IPR012341">
    <property type="entry name" value="6hp_glycosidase-like_sf"/>
</dbReference>
<dbReference type="Pfam" id="PF07221">
    <property type="entry name" value="GlcNAc_2-epim"/>
    <property type="match status" value="1"/>
</dbReference>
<dbReference type="Gene3D" id="1.50.10.10">
    <property type="match status" value="1"/>
</dbReference>
<dbReference type="GO" id="GO:0005975">
    <property type="term" value="P:carbohydrate metabolic process"/>
    <property type="evidence" value="ECO:0007669"/>
    <property type="project" value="InterPro"/>
</dbReference>
<accession>A0A0P9DFV3</accession>
<proteinExistence type="inferred from homology"/>
<evidence type="ECO:0000256" key="2">
    <source>
        <dbReference type="ARBA" id="ARBA00023235"/>
    </source>
</evidence>
<evidence type="ECO:0000313" key="3">
    <source>
        <dbReference type="EMBL" id="KPV52129.1"/>
    </source>
</evidence>
<keyword evidence="2" id="KW-0413">Isomerase</keyword>
<dbReference type="AlphaFoldDB" id="A0A0P9DFV3"/>
<dbReference type="InterPro" id="IPR008928">
    <property type="entry name" value="6-hairpin_glycosidase_sf"/>
</dbReference>
<reference evidence="3 4" key="1">
    <citation type="submission" date="2015-09" db="EMBL/GenBank/DDBJ databases">
        <title>Draft genome sequence of Kouleothrix aurantiaca JCM 19913.</title>
        <authorList>
            <person name="Hemp J."/>
        </authorList>
    </citation>
    <scope>NUCLEOTIDE SEQUENCE [LARGE SCALE GENOMIC DNA]</scope>
    <source>
        <strain evidence="3 4">COM-B</strain>
    </source>
</reference>
<feature type="non-terminal residue" evidence="3">
    <location>
        <position position="257"/>
    </location>
</feature>
<dbReference type="EMBL" id="LJCR01000649">
    <property type="protein sequence ID" value="KPV52129.1"/>
    <property type="molecule type" value="Genomic_DNA"/>
</dbReference>
<organism evidence="3 4">
    <name type="scientific">Kouleothrix aurantiaca</name>
    <dbReference type="NCBI Taxonomy" id="186479"/>
    <lineage>
        <taxon>Bacteria</taxon>
        <taxon>Bacillati</taxon>
        <taxon>Chloroflexota</taxon>
        <taxon>Chloroflexia</taxon>
        <taxon>Chloroflexales</taxon>
        <taxon>Roseiflexineae</taxon>
        <taxon>Roseiflexaceae</taxon>
        <taxon>Kouleothrix</taxon>
    </lineage>
</organism>
<dbReference type="GO" id="GO:0016853">
    <property type="term" value="F:isomerase activity"/>
    <property type="evidence" value="ECO:0007669"/>
    <property type="project" value="UniProtKB-KW"/>
</dbReference>
<evidence type="ECO:0000313" key="4">
    <source>
        <dbReference type="Proteomes" id="UP000050509"/>
    </source>
</evidence>
<evidence type="ECO:0008006" key="5">
    <source>
        <dbReference type="Google" id="ProtNLM"/>
    </source>
</evidence>
<dbReference type="PANTHER" id="PTHR15108">
    <property type="entry name" value="N-ACYLGLUCOSAMINE-2-EPIMERASE"/>
    <property type="match status" value="1"/>
</dbReference>
<dbReference type="SUPFAM" id="SSF48208">
    <property type="entry name" value="Six-hairpin glycosidases"/>
    <property type="match status" value="1"/>
</dbReference>
<comment type="similarity">
    <text evidence="1">Belongs to the N-acylglucosamine 2-epimerase family.</text>
</comment>
<dbReference type="Proteomes" id="UP000050509">
    <property type="component" value="Unassembled WGS sequence"/>
</dbReference>
<comment type="caution">
    <text evidence="3">The sequence shown here is derived from an EMBL/GenBank/DDBJ whole genome shotgun (WGS) entry which is preliminary data.</text>
</comment>
<sequence>MSEITALAERAVGTQAGLRARIERELRGNILPFWSAHVVDHSKGGFYGALSNSLYLRDDQPRSAVLCARILWTYAEAYRLYRHAGYLATARHALDALCNHFWDARNGGVHWMLDPFNRPLSTRKHTYAQAFAIYGLAAFHRATGDAVSLHLARTRFVLLERHAHDLRHGGYIEGCAGEWGALADMRLSDKEPNCRKSMNTLLHVMEAYTALLHVWEHPRLRRRLAELVHIFLDRVIDYETASFHLFFDDAWNTLTAP</sequence>
<keyword evidence="4" id="KW-1185">Reference proteome</keyword>